<feature type="binding site" evidence="6">
    <location>
        <position position="307"/>
    </location>
    <ligand>
        <name>substrate</name>
    </ligand>
</feature>
<evidence type="ECO:0000256" key="6">
    <source>
        <dbReference type="HAMAP-Rule" id="MF_00220"/>
    </source>
</evidence>
<dbReference type="SUPFAM" id="SSF51338">
    <property type="entry name" value="Composite domain of metallo-dependent hydrolases"/>
    <property type="match status" value="1"/>
</dbReference>
<gene>
    <name evidence="6" type="primary">pyrC</name>
    <name evidence="8" type="ORF">CDO51_09850</name>
</gene>
<evidence type="ECO:0000256" key="4">
    <source>
        <dbReference type="ARBA" id="ARBA00022801"/>
    </source>
</evidence>
<dbReference type="InterPro" id="IPR050138">
    <property type="entry name" value="DHOase/Allantoinase_Hydrolase"/>
</dbReference>
<evidence type="ECO:0000256" key="2">
    <source>
        <dbReference type="ARBA" id="ARBA00010286"/>
    </source>
</evidence>
<protein>
    <recommendedName>
        <fullName evidence="6">Dihydroorotase</fullName>
        <shortName evidence="6">DHOase</shortName>
        <ecNumber evidence="6">3.5.2.3</ecNumber>
    </recommendedName>
</protein>
<dbReference type="CDD" id="cd01317">
    <property type="entry name" value="DHOase_IIa"/>
    <property type="match status" value="1"/>
</dbReference>
<dbReference type="HAMAP" id="MF_00220_B">
    <property type="entry name" value="PyrC_classI_B"/>
    <property type="match status" value="1"/>
</dbReference>
<dbReference type="InterPro" id="IPR024403">
    <property type="entry name" value="DHOase_cat"/>
</dbReference>
<dbReference type="NCBIfam" id="TIGR00857">
    <property type="entry name" value="pyrC_multi"/>
    <property type="match status" value="1"/>
</dbReference>
<feature type="binding site" evidence="6">
    <location>
        <position position="276"/>
    </location>
    <ligand>
        <name>substrate</name>
    </ligand>
</feature>
<dbReference type="UniPathway" id="UPA00070">
    <property type="reaction ID" value="UER00117"/>
</dbReference>
<feature type="binding site" evidence="6">
    <location>
        <position position="303"/>
    </location>
    <ligand>
        <name>Zn(2+)</name>
        <dbReference type="ChEBI" id="CHEBI:29105"/>
        <label>1</label>
    </ligand>
</feature>
<comment type="catalytic activity">
    <reaction evidence="6">
        <text>(S)-dihydroorotate + H2O = N-carbamoyl-L-aspartate + H(+)</text>
        <dbReference type="Rhea" id="RHEA:24296"/>
        <dbReference type="ChEBI" id="CHEBI:15377"/>
        <dbReference type="ChEBI" id="CHEBI:15378"/>
        <dbReference type="ChEBI" id="CHEBI:30864"/>
        <dbReference type="ChEBI" id="CHEBI:32814"/>
        <dbReference type="EC" id="3.5.2.3"/>
    </reaction>
</comment>
<name>A0A226BW23_9FIRM</name>
<dbReference type="PROSITE" id="PS00483">
    <property type="entry name" value="DIHYDROOROTASE_2"/>
    <property type="match status" value="1"/>
</dbReference>
<organism evidence="8 9">
    <name type="scientific">Natranaerobius trueperi</name>
    <dbReference type="NCBI Taxonomy" id="759412"/>
    <lineage>
        <taxon>Bacteria</taxon>
        <taxon>Bacillati</taxon>
        <taxon>Bacillota</taxon>
        <taxon>Clostridia</taxon>
        <taxon>Natranaerobiales</taxon>
        <taxon>Natranaerobiaceae</taxon>
        <taxon>Natranaerobius</taxon>
    </lineage>
</organism>
<dbReference type="InterPro" id="IPR032466">
    <property type="entry name" value="Metal_Hydrolase"/>
</dbReference>
<feature type="binding site" evidence="6">
    <location>
        <begin position="321"/>
        <end position="322"/>
    </location>
    <ligand>
        <name>substrate</name>
    </ligand>
</feature>
<dbReference type="GO" id="GO:0006145">
    <property type="term" value="P:purine nucleobase catabolic process"/>
    <property type="evidence" value="ECO:0007669"/>
    <property type="project" value="TreeGrafter"/>
</dbReference>
<comment type="pathway">
    <text evidence="6">Pyrimidine metabolism; UMP biosynthesis via de novo pathway; (S)-dihydroorotate from bicarbonate: step 3/3.</text>
</comment>
<accession>A0A226BW23</accession>
<dbReference type="SUPFAM" id="SSF51556">
    <property type="entry name" value="Metallo-dependent hydrolases"/>
    <property type="match status" value="1"/>
</dbReference>
<dbReference type="Proteomes" id="UP000214588">
    <property type="component" value="Unassembled WGS sequence"/>
</dbReference>
<dbReference type="EC" id="3.5.2.3" evidence="6"/>
<dbReference type="OrthoDB" id="9765462at2"/>
<dbReference type="PANTHER" id="PTHR43668">
    <property type="entry name" value="ALLANTOINASE"/>
    <property type="match status" value="1"/>
</dbReference>
<comment type="function">
    <text evidence="1 6">Catalyzes the reversible cyclization of carbamoyl aspartate to dihydroorotate.</text>
</comment>
<dbReference type="GO" id="GO:0044205">
    <property type="term" value="P:'de novo' UMP biosynthetic process"/>
    <property type="evidence" value="ECO:0007669"/>
    <property type="project" value="UniProtKB-UniRule"/>
</dbReference>
<dbReference type="InterPro" id="IPR004722">
    <property type="entry name" value="DHOase"/>
</dbReference>
<reference evidence="8 9" key="1">
    <citation type="submission" date="2017-06" db="EMBL/GenBank/DDBJ databases">
        <title>Draft Genome Sequence of Natranaerobius trueperi halophilic, alkalithermophilic bacteria from soda lakes.</title>
        <authorList>
            <person name="Zhao B."/>
        </authorList>
    </citation>
    <scope>NUCLEOTIDE SEQUENCE [LARGE SCALE GENOMIC DNA]</scope>
    <source>
        <strain evidence="8 9">DSM 18760</strain>
    </source>
</reference>
<comment type="caution">
    <text evidence="8">The sequence shown here is derived from an EMBL/GenBank/DDBJ whole genome shotgun (WGS) entry which is preliminary data.</text>
</comment>
<dbReference type="GO" id="GO:0005737">
    <property type="term" value="C:cytoplasm"/>
    <property type="evidence" value="ECO:0007669"/>
    <property type="project" value="TreeGrafter"/>
</dbReference>
<dbReference type="InterPro" id="IPR011059">
    <property type="entry name" value="Metal-dep_hydrolase_composite"/>
</dbReference>
<evidence type="ECO:0000313" key="8">
    <source>
        <dbReference type="EMBL" id="OWZ83193.1"/>
    </source>
</evidence>
<feature type="binding site" evidence="6">
    <location>
        <position position="92"/>
    </location>
    <ligand>
        <name>substrate</name>
    </ligand>
</feature>
<evidence type="ECO:0000256" key="3">
    <source>
        <dbReference type="ARBA" id="ARBA00022723"/>
    </source>
</evidence>
<keyword evidence="5 6" id="KW-0665">Pyrimidine biosynthesis</keyword>
<dbReference type="RefSeq" id="WP_089024097.1">
    <property type="nucleotide sequence ID" value="NZ_NIQC01000024.1"/>
</dbReference>
<dbReference type="GO" id="GO:0008270">
    <property type="term" value="F:zinc ion binding"/>
    <property type="evidence" value="ECO:0007669"/>
    <property type="project" value="UniProtKB-UniRule"/>
</dbReference>
<evidence type="ECO:0000256" key="1">
    <source>
        <dbReference type="ARBA" id="ARBA00002368"/>
    </source>
</evidence>
<keyword evidence="3 6" id="KW-0479">Metal-binding</keyword>
<evidence type="ECO:0000259" key="7">
    <source>
        <dbReference type="Pfam" id="PF12890"/>
    </source>
</evidence>
<sequence length="427" mass="46583">MAILLKNTQIVGEDRQVDILIKDDIITKIEKNISIDSTGIEIIDASEYTVFPGFCDMHVHLREPGYEAKETIASGTKSAAMGGFTEVCCMPNTYPCADNSGIIQQIKYKAHTEGVVNVHPIAAITKERQGKEITEMDELTLSGAVGFSDDGNTIMDAKVMRTALEYAKMLDVPLISHCEDKNLSNGGDMNEGALAMMLGLSGIPNQTEDIIVARDIMLSKLTDSHVHIAHVSTEESVNLIRQAKADGLQITAEVTPHHLLLTEDILENFDPNSKVNPPFRTEQDRQALLKGVVDGTIDCIATDHAPHTPDEKNVELTNAPFGLVGLETAFSVSKKALVDSGLLTLKELATKLSYNPRKILKIPGGEIKEGKPAQLTLVDPKEKYLVDSKEFQSLGKNTPFDGFEFTGRVKATIVNGKFVVKDGKLQK</sequence>
<dbReference type="EMBL" id="NIQC01000024">
    <property type="protein sequence ID" value="OWZ83193.1"/>
    <property type="molecule type" value="Genomic_DNA"/>
</dbReference>
<comment type="cofactor">
    <cofactor evidence="6">
        <name>Zn(2+)</name>
        <dbReference type="ChEBI" id="CHEBI:29105"/>
    </cofactor>
    <text evidence="6">Binds 2 Zn(2+) ions per subunit.</text>
</comment>
<keyword evidence="9" id="KW-1185">Reference proteome</keyword>
<proteinExistence type="inferred from homology"/>
<feature type="binding site" evidence="6">
    <location>
        <begin position="60"/>
        <end position="62"/>
    </location>
    <ligand>
        <name>substrate</name>
    </ligand>
</feature>
<feature type="active site" evidence="6">
    <location>
        <position position="303"/>
    </location>
</feature>
<feature type="binding site" evidence="6">
    <location>
        <position position="230"/>
    </location>
    <ligand>
        <name>Zn(2+)</name>
        <dbReference type="ChEBI" id="CHEBI:29105"/>
        <label>2</label>
    </ligand>
</feature>
<keyword evidence="6" id="KW-0862">Zinc</keyword>
<feature type="binding site" evidence="6">
    <location>
        <position position="177"/>
    </location>
    <ligand>
        <name>Zn(2+)</name>
        <dbReference type="ChEBI" id="CHEBI:29105"/>
        <label>2</label>
    </ligand>
</feature>
<keyword evidence="4 6" id="KW-0378">Hydrolase</keyword>
<dbReference type="PROSITE" id="PS00482">
    <property type="entry name" value="DIHYDROOROTASE_1"/>
    <property type="match status" value="1"/>
</dbReference>
<dbReference type="InterPro" id="IPR002195">
    <property type="entry name" value="Dihydroorotase_CS"/>
</dbReference>
<feature type="binding site" evidence="6">
    <location>
        <position position="60"/>
    </location>
    <ligand>
        <name>Zn(2+)</name>
        <dbReference type="ChEBI" id="CHEBI:29105"/>
        <label>1</label>
    </ligand>
</feature>
<dbReference type="Pfam" id="PF12890">
    <property type="entry name" value="DHOase"/>
    <property type="match status" value="1"/>
</dbReference>
<evidence type="ECO:0000256" key="5">
    <source>
        <dbReference type="ARBA" id="ARBA00022975"/>
    </source>
</evidence>
<dbReference type="AlphaFoldDB" id="A0A226BW23"/>
<feature type="binding site" evidence="6">
    <location>
        <position position="58"/>
    </location>
    <ligand>
        <name>Zn(2+)</name>
        <dbReference type="ChEBI" id="CHEBI:29105"/>
        <label>1</label>
    </ligand>
</feature>
<dbReference type="PANTHER" id="PTHR43668:SF2">
    <property type="entry name" value="ALLANTOINASE"/>
    <property type="match status" value="1"/>
</dbReference>
<evidence type="ECO:0000313" key="9">
    <source>
        <dbReference type="Proteomes" id="UP000214588"/>
    </source>
</evidence>
<feature type="binding site" evidence="6">
    <location>
        <position position="150"/>
    </location>
    <ligand>
        <name>Zn(2+)</name>
        <dbReference type="ChEBI" id="CHEBI:29105"/>
        <label>2</label>
    </ligand>
</feature>
<feature type="domain" description="Dihydroorotase catalytic" evidence="7">
    <location>
        <begin position="50"/>
        <end position="236"/>
    </location>
</feature>
<comment type="similarity">
    <text evidence="2 6">Belongs to the metallo-dependent hydrolases superfamily. DHOase family. Class I DHOase subfamily.</text>
</comment>
<dbReference type="GO" id="GO:0004151">
    <property type="term" value="F:dihydroorotase activity"/>
    <property type="evidence" value="ECO:0007669"/>
    <property type="project" value="UniProtKB-UniRule"/>
</dbReference>
<dbReference type="GO" id="GO:0004038">
    <property type="term" value="F:allantoinase activity"/>
    <property type="evidence" value="ECO:0007669"/>
    <property type="project" value="TreeGrafter"/>
</dbReference>
<dbReference type="Gene3D" id="2.30.40.10">
    <property type="entry name" value="Urease, subunit C, domain 1"/>
    <property type="match status" value="1"/>
</dbReference>
<dbReference type="Gene3D" id="3.20.20.140">
    <property type="entry name" value="Metal-dependent hydrolases"/>
    <property type="match status" value="1"/>
</dbReference>
<feature type="binding site" evidence="6">
    <location>
        <position position="150"/>
    </location>
    <ligand>
        <name>Zn(2+)</name>
        <dbReference type="ChEBI" id="CHEBI:29105"/>
        <label>1</label>
    </ligand>
</feature>